<dbReference type="InterPro" id="IPR036047">
    <property type="entry name" value="F-box-like_dom_sf"/>
</dbReference>
<evidence type="ECO:0000313" key="3">
    <source>
        <dbReference type="Proteomes" id="UP000006514"/>
    </source>
</evidence>
<dbReference type="KEGG" id="adl:AURDEDRAFT_173256"/>
<evidence type="ECO:0000313" key="2">
    <source>
        <dbReference type="EMBL" id="EJD37747.1"/>
    </source>
</evidence>
<dbReference type="AlphaFoldDB" id="J0D0F6"/>
<gene>
    <name evidence="2" type="ORF">AURDEDRAFT_173256</name>
</gene>
<dbReference type="SUPFAM" id="SSF81383">
    <property type="entry name" value="F-box domain"/>
    <property type="match status" value="1"/>
</dbReference>
<dbReference type="InterPro" id="IPR001810">
    <property type="entry name" value="F-box_dom"/>
</dbReference>
<dbReference type="Pfam" id="PF12937">
    <property type="entry name" value="F-box-like"/>
    <property type="match status" value="1"/>
</dbReference>
<protein>
    <recommendedName>
        <fullName evidence="1">F-box domain-containing protein</fullName>
    </recommendedName>
</protein>
<proteinExistence type="predicted"/>
<dbReference type="PROSITE" id="PS50181">
    <property type="entry name" value="FBOX"/>
    <property type="match status" value="1"/>
</dbReference>
<sequence>MTSRITGHHDTHALRAQLATDFGSLAAGVKEAADIRDVFNELARVTIGILYDLMHEWNEANVLRCLPAELIAHCFTFLPLQDRITVSHVSRTWRSIALAHPAIWTDVSFSNEYPVCAAVLEMILPRTGRLPIHLRSQGFHVHDTRSAISSCLAKNFHRMQSISWSALDVLPLCRPAPILEKFVGLTSEHITLPPDFLGGVPSRLHTLHLAGVSFPPVCPALRTVTHLTLVAAYDFEHAATLGGIFRLFPALQYLSLSGLLSVFARFLPRRPAPSSLIQLELVSHDPEYDLSRHYVDWQTDRLRQVSLTQATLPAHLDRLCTGAIELCVHRTRELHWSAYSDDRLRIVAIDAAGRRSSVDFEDLVTANFLLRPELYTVFRGLRDVRALEFPMSMTQAFLGVVAALPNLARLTLRASAAAQALWKLIPSLAHALDRRASRLDALVLRLAHNSDREGWELPPSAQDAQDLLEQLEMLSSSNFPDIRVEGFGAAAVACLDVSEFERFRVEFSTEG</sequence>
<dbReference type="SMART" id="SM00256">
    <property type="entry name" value="FBOX"/>
    <property type="match status" value="1"/>
</dbReference>
<evidence type="ECO:0000259" key="1">
    <source>
        <dbReference type="PROSITE" id="PS50181"/>
    </source>
</evidence>
<dbReference type="EMBL" id="JH687836">
    <property type="protein sequence ID" value="EJD37747.1"/>
    <property type="molecule type" value="Genomic_DNA"/>
</dbReference>
<organism evidence="2 3">
    <name type="scientific">Auricularia subglabra (strain TFB-10046 / SS5)</name>
    <name type="common">White-rot fungus</name>
    <name type="synonym">Auricularia delicata (strain TFB10046)</name>
    <dbReference type="NCBI Taxonomy" id="717982"/>
    <lineage>
        <taxon>Eukaryota</taxon>
        <taxon>Fungi</taxon>
        <taxon>Dikarya</taxon>
        <taxon>Basidiomycota</taxon>
        <taxon>Agaricomycotina</taxon>
        <taxon>Agaricomycetes</taxon>
        <taxon>Auriculariales</taxon>
        <taxon>Auriculariaceae</taxon>
        <taxon>Auricularia</taxon>
    </lineage>
</organism>
<reference evidence="3" key="1">
    <citation type="journal article" date="2012" name="Science">
        <title>The Paleozoic origin of enzymatic lignin decomposition reconstructed from 31 fungal genomes.</title>
        <authorList>
            <person name="Floudas D."/>
            <person name="Binder M."/>
            <person name="Riley R."/>
            <person name="Barry K."/>
            <person name="Blanchette R.A."/>
            <person name="Henrissat B."/>
            <person name="Martinez A.T."/>
            <person name="Otillar R."/>
            <person name="Spatafora J.W."/>
            <person name="Yadav J.S."/>
            <person name="Aerts A."/>
            <person name="Benoit I."/>
            <person name="Boyd A."/>
            <person name="Carlson A."/>
            <person name="Copeland A."/>
            <person name="Coutinho P.M."/>
            <person name="de Vries R.P."/>
            <person name="Ferreira P."/>
            <person name="Findley K."/>
            <person name="Foster B."/>
            <person name="Gaskell J."/>
            <person name="Glotzer D."/>
            <person name="Gorecki P."/>
            <person name="Heitman J."/>
            <person name="Hesse C."/>
            <person name="Hori C."/>
            <person name="Igarashi K."/>
            <person name="Jurgens J.A."/>
            <person name="Kallen N."/>
            <person name="Kersten P."/>
            <person name="Kohler A."/>
            <person name="Kuees U."/>
            <person name="Kumar T.K.A."/>
            <person name="Kuo A."/>
            <person name="LaButti K."/>
            <person name="Larrondo L.F."/>
            <person name="Lindquist E."/>
            <person name="Ling A."/>
            <person name="Lombard V."/>
            <person name="Lucas S."/>
            <person name="Lundell T."/>
            <person name="Martin R."/>
            <person name="McLaughlin D.J."/>
            <person name="Morgenstern I."/>
            <person name="Morin E."/>
            <person name="Murat C."/>
            <person name="Nagy L.G."/>
            <person name="Nolan M."/>
            <person name="Ohm R.A."/>
            <person name="Patyshakuliyeva A."/>
            <person name="Rokas A."/>
            <person name="Ruiz-Duenas F.J."/>
            <person name="Sabat G."/>
            <person name="Salamov A."/>
            <person name="Samejima M."/>
            <person name="Schmutz J."/>
            <person name="Slot J.C."/>
            <person name="St John F."/>
            <person name="Stenlid J."/>
            <person name="Sun H."/>
            <person name="Sun S."/>
            <person name="Syed K."/>
            <person name="Tsang A."/>
            <person name="Wiebenga A."/>
            <person name="Young D."/>
            <person name="Pisabarro A."/>
            <person name="Eastwood D.C."/>
            <person name="Martin F."/>
            <person name="Cullen D."/>
            <person name="Grigoriev I.V."/>
            <person name="Hibbett D.S."/>
        </authorList>
    </citation>
    <scope>NUCLEOTIDE SEQUENCE [LARGE SCALE GENOMIC DNA]</scope>
    <source>
        <strain evidence="3">TFB10046</strain>
    </source>
</reference>
<name>J0D0F6_AURST</name>
<feature type="domain" description="F-box" evidence="1">
    <location>
        <begin position="60"/>
        <end position="107"/>
    </location>
</feature>
<dbReference type="OrthoDB" id="3156934at2759"/>
<dbReference type="Proteomes" id="UP000006514">
    <property type="component" value="Unassembled WGS sequence"/>
</dbReference>
<keyword evidence="3" id="KW-1185">Reference proteome</keyword>
<accession>J0D0F6</accession>
<dbReference type="InParanoid" id="J0D0F6"/>
<dbReference type="Gene3D" id="1.20.1280.50">
    <property type="match status" value="1"/>
</dbReference>